<dbReference type="AlphaFoldDB" id="A0A6G3MF68"/>
<keyword evidence="2" id="KW-0347">Helicase</keyword>
<dbReference type="GO" id="GO:0000724">
    <property type="term" value="P:double-strand break repair via homologous recombination"/>
    <property type="evidence" value="ECO:0007669"/>
    <property type="project" value="TreeGrafter"/>
</dbReference>
<proteinExistence type="predicted"/>
<evidence type="ECO:0000313" key="2">
    <source>
        <dbReference type="EMBL" id="NDJ92688.1"/>
    </source>
</evidence>
<dbReference type="GO" id="GO:0017116">
    <property type="term" value="F:single-stranded DNA helicase activity"/>
    <property type="evidence" value="ECO:0007669"/>
    <property type="project" value="TreeGrafter"/>
</dbReference>
<dbReference type="Pfam" id="PF17207">
    <property type="entry name" value="MCM_OB"/>
    <property type="match status" value="1"/>
</dbReference>
<dbReference type="GO" id="GO:0003697">
    <property type="term" value="F:single-stranded DNA binding"/>
    <property type="evidence" value="ECO:0007669"/>
    <property type="project" value="TreeGrafter"/>
</dbReference>
<protein>
    <submittedName>
        <fullName evidence="2">DNA helicase MCM9 (Trinotate prediction)</fullName>
    </submittedName>
</protein>
<keyword evidence="2" id="KW-0547">Nucleotide-binding</keyword>
<dbReference type="PANTHER" id="PTHR11630:SF48">
    <property type="entry name" value="DNA HELICASE MCM9"/>
    <property type="match status" value="1"/>
</dbReference>
<keyword evidence="2" id="KW-0378">Hydrolase</keyword>
<evidence type="ECO:0000259" key="1">
    <source>
        <dbReference type="Pfam" id="PF17207"/>
    </source>
</evidence>
<dbReference type="GO" id="GO:0016787">
    <property type="term" value="F:hydrolase activity"/>
    <property type="evidence" value="ECO:0007669"/>
    <property type="project" value="UniProtKB-KW"/>
</dbReference>
<dbReference type="Gene3D" id="2.20.28.10">
    <property type="match status" value="1"/>
</dbReference>
<dbReference type="InterPro" id="IPR012340">
    <property type="entry name" value="NA-bd_OB-fold"/>
</dbReference>
<dbReference type="GO" id="GO:0005524">
    <property type="term" value="F:ATP binding"/>
    <property type="evidence" value="ECO:0007669"/>
    <property type="project" value="InterPro"/>
</dbReference>
<reference evidence="2" key="1">
    <citation type="submission" date="2018-11" db="EMBL/GenBank/DDBJ databases">
        <title>Henneguya salminicola genome and transcriptome.</title>
        <authorList>
            <person name="Yahalomi D."/>
            <person name="Atkinson S.D."/>
            <person name="Neuhof M."/>
            <person name="Chang E.S."/>
            <person name="Philippe H."/>
            <person name="Cartwright P."/>
            <person name="Bartholomew J.L."/>
            <person name="Huchon D."/>
        </authorList>
    </citation>
    <scope>NUCLEOTIDE SEQUENCE</scope>
    <source>
        <strain evidence="2">Hz1</strain>
        <tissue evidence="2">Whole</tissue>
    </source>
</reference>
<name>A0A6G3MF68_HENSL</name>
<dbReference type="InterPro" id="IPR031327">
    <property type="entry name" value="MCM"/>
</dbReference>
<sequence>MSKVKQMFYSRKYKCDVCQFKFIINNDIVKPPSYNKPPDICPSPLECPSKQFSHIQDLCTDYQEAVLQELCESSNGKGMMNSITIFVQDELTDTFKPGDHVIVYGIAMIRFKSLSLKMFMETQLFLKANNILAKNSKNYKFSALRVSDFLAFWEPYKNTNRCMIARNHIVNSLCPQV</sequence>
<dbReference type="GO" id="GO:0042555">
    <property type="term" value="C:MCM complex"/>
    <property type="evidence" value="ECO:0007669"/>
    <property type="project" value="TreeGrafter"/>
</dbReference>
<dbReference type="Gene3D" id="2.40.50.140">
    <property type="entry name" value="Nucleic acid-binding proteins"/>
    <property type="match status" value="1"/>
</dbReference>
<accession>A0A6G3MF68</accession>
<dbReference type="GO" id="GO:0005634">
    <property type="term" value="C:nucleus"/>
    <property type="evidence" value="ECO:0007669"/>
    <property type="project" value="UniProtKB-SubCell"/>
</dbReference>
<organism evidence="2">
    <name type="scientific">Henneguya salminicola</name>
    <name type="common">Myxosporean</name>
    <dbReference type="NCBI Taxonomy" id="69463"/>
    <lineage>
        <taxon>Eukaryota</taxon>
        <taxon>Metazoa</taxon>
        <taxon>Cnidaria</taxon>
        <taxon>Myxozoa</taxon>
        <taxon>Myxosporea</taxon>
        <taxon>Bivalvulida</taxon>
        <taxon>Platysporina</taxon>
        <taxon>Myxobolidae</taxon>
        <taxon>Henneguya</taxon>
    </lineage>
</organism>
<dbReference type="PANTHER" id="PTHR11630">
    <property type="entry name" value="DNA REPLICATION LICENSING FACTOR MCM FAMILY MEMBER"/>
    <property type="match status" value="1"/>
</dbReference>
<keyword evidence="2" id="KW-0067">ATP-binding</keyword>
<dbReference type="EMBL" id="GHBP01001301">
    <property type="protein sequence ID" value="NDJ92688.1"/>
    <property type="molecule type" value="Transcribed_RNA"/>
</dbReference>
<dbReference type="SUPFAM" id="SSF50249">
    <property type="entry name" value="Nucleic acid-binding proteins"/>
    <property type="match status" value="1"/>
</dbReference>
<dbReference type="InterPro" id="IPR033762">
    <property type="entry name" value="MCM_OB"/>
</dbReference>
<feature type="domain" description="MCM OB" evidence="1">
    <location>
        <begin position="2"/>
        <end position="109"/>
    </location>
</feature>